<sequence length="100" mass="10173">MSSDLHIAPANMVIILARTGAILGFAWCLARFAGFFIISCRAAMTSGSLKAAINSGSFNILLKSKFAGMPPGKPPGIAPVNPPGIPPGNPPGIPPVDPPP</sequence>
<reference evidence="3" key="1">
    <citation type="journal article" date="2013" name="J. Plant Res.">
        <title>Effect of fungi and light on seed germination of three Opuntia species from semiarid lands of central Mexico.</title>
        <authorList>
            <person name="Delgado-Sanchez P."/>
            <person name="Jimenez-Bremont J.F."/>
            <person name="Guerrero-Gonzalez Mde L."/>
            <person name="Flores J."/>
        </authorList>
    </citation>
    <scope>NUCLEOTIDE SEQUENCE</scope>
    <source>
        <tissue evidence="3">Cladode</tissue>
    </source>
</reference>
<accession>A0A7C8YS00</accession>
<evidence type="ECO:0000313" key="3">
    <source>
        <dbReference type="EMBL" id="MBA4625234.1"/>
    </source>
</evidence>
<organism evidence="3">
    <name type="scientific">Opuntia streptacantha</name>
    <name type="common">Prickly pear cactus</name>
    <name type="synonym">Opuntia cardona</name>
    <dbReference type="NCBI Taxonomy" id="393608"/>
    <lineage>
        <taxon>Eukaryota</taxon>
        <taxon>Viridiplantae</taxon>
        <taxon>Streptophyta</taxon>
        <taxon>Embryophyta</taxon>
        <taxon>Tracheophyta</taxon>
        <taxon>Spermatophyta</taxon>
        <taxon>Magnoliopsida</taxon>
        <taxon>eudicotyledons</taxon>
        <taxon>Gunneridae</taxon>
        <taxon>Pentapetalae</taxon>
        <taxon>Caryophyllales</taxon>
        <taxon>Cactineae</taxon>
        <taxon>Cactaceae</taxon>
        <taxon>Opuntioideae</taxon>
        <taxon>Opuntia</taxon>
    </lineage>
</organism>
<feature type="region of interest" description="Disordered" evidence="1">
    <location>
        <begin position="72"/>
        <end position="100"/>
    </location>
</feature>
<keyword evidence="2" id="KW-0812">Transmembrane</keyword>
<dbReference type="AlphaFoldDB" id="A0A7C8YS00"/>
<feature type="transmembrane region" description="Helical" evidence="2">
    <location>
        <begin position="12"/>
        <end position="38"/>
    </location>
</feature>
<dbReference type="EMBL" id="GISG01050967">
    <property type="protein sequence ID" value="MBA4625234.1"/>
    <property type="molecule type" value="Transcribed_RNA"/>
</dbReference>
<evidence type="ECO:0000256" key="2">
    <source>
        <dbReference type="SAM" id="Phobius"/>
    </source>
</evidence>
<name>A0A7C8YS00_OPUST</name>
<proteinExistence type="predicted"/>
<protein>
    <submittedName>
        <fullName evidence="3">Uncharacterized protein</fullName>
    </submittedName>
</protein>
<keyword evidence="2" id="KW-0472">Membrane</keyword>
<reference evidence="3" key="2">
    <citation type="submission" date="2020-07" db="EMBL/GenBank/DDBJ databases">
        <authorList>
            <person name="Vera ALvarez R."/>
            <person name="Arias-Moreno D.M."/>
            <person name="Jimenez-Jacinto V."/>
            <person name="Jimenez-Bremont J.F."/>
            <person name="Swaminathan K."/>
            <person name="Moose S.P."/>
            <person name="Guerrero-Gonzalez M.L."/>
            <person name="Marino-Ramirez L."/>
            <person name="Landsman D."/>
            <person name="Rodriguez-Kessler M."/>
            <person name="Delgado-Sanchez P."/>
        </authorList>
    </citation>
    <scope>NUCLEOTIDE SEQUENCE</scope>
    <source>
        <tissue evidence="3">Cladode</tissue>
    </source>
</reference>
<keyword evidence="2" id="KW-1133">Transmembrane helix</keyword>
<evidence type="ECO:0000256" key="1">
    <source>
        <dbReference type="SAM" id="MobiDB-lite"/>
    </source>
</evidence>